<evidence type="ECO:0000313" key="10">
    <source>
        <dbReference type="Proteomes" id="UP000550729"/>
    </source>
</evidence>
<reference evidence="9 10" key="1">
    <citation type="submission" date="2020-04" db="EMBL/GenBank/DDBJ databases">
        <title>Gordonia sp. nov. TBRC 11910.</title>
        <authorList>
            <person name="Suriyachadkun C."/>
        </authorList>
    </citation>
    <scope>NUCLEOTIDE SEQUENCE [LARGE SCALE GENOMIC DNA]</scope>
    <source>
        <strain evidence="9 10">TBRC 11910</strain>
    </source>
</reference>
<evidence type="ECO:0000256" key="5">
    <source>
        <dbReference type="ARBA" id="ARBA00023004"/>
    </source>
</evidence>
<evidence type="ECO:0000313" key="9">
    <source>
        <dbReference type="EMBL" id="NMO02824.1"/>
    </source>
</evidence>
<dbReference type="Pfam" id="PF13476">
    <property type="entry name" value="AAA_23"/>
    <property type="match status" value="1"/>
</dbReference>
<keyword evidence="4" id="KW-0410">Iron transport</keyword>
<evidence type="ECO:0000256" key="7">
    <source>
        <dbReference type="ARBA" id="ARBA00023136"/>
    </source>
</evidence>
<keyword evidence="6" id="KW-0406">Ion transport</keyword>
<dbReference type="InterPro" id="IPR027417">
    <property type="entry name" value="P-loop_NTPase"/>
</dbReference>
<dbReference type="PANTHER" id="PTHR42771">
    <property type="entry name" value="IRON(3+)-HYDROXAMATE IMPORT ATP-BINDING PROTEIN FHUC"/>
    <property type="match status" value="1"/>
</dbReference>
<dbReference type="Pfam" id="PF13304">
    <property type="entry name" value="AAA_21"/>
    <property type="match status" value="1"/>
</dbReference>
<dbReference type="InterPro" id="IPR051535">
    <property type="entry name" value="Siderophore_ABC-ATPase"/>
</dbReference>
<feature type="domain" description="AAA+ ATPase" evidence="8">
    <location>
        <begin position="40"/>
        <end position="213"/>
    </location>
</feature>
<accession>A0A848KVC4</accession>
<gene>
    <name evidence="9" type="ORF">HH308_16550</name>
</gene>
<evidence type="ECO:0000256" key="6">
    <source>
        <dbReference type="ARBA" id="ARBA00023065"/>
    </source>
</evidence>
<dbReference type="InterPro" id="IPR038729">
    <property type="entry name" value="Rad50/SbcC_AAA"/>
</dbReference>
<keyword evidence="7" id="KW-0472">Membrane</keyword>
<dbReference type="GO" id="GO:0006302">
    <property type="term" value="P:double-strand break repair"/>
    <property type="evidence" value="ECO:0007669"/>
    <property type="project" value="InterPro"/>
</dbReference>
<keyword evidence="2" id="KW-0813">Transport</keyword>
<dbReference type="SUPFAM" id="SSF52540">
    <property type="entry name" value="P-loop containing nucleoside triphosphate hydrolases"/>
    <property type="match status" value="1"/>
</dbReference>
<dbReference type="InterPro" id="IPR003959">
    <property type="entry name" value="ATPase_AAA_core"/>
</dbReference>
<dbReference type="Proteomes" id="UP000550729">
    <property type="component" value="Unassembled WGS sequence"/>
</dbReference>
<keyword evidence="10" id="KW-1185">Reference proteome</keyword>
<comment type="caution">
    <text evidence="9">The sequence shown here is derived from an EMBL/GenBank/DDBJ whole genome shotgun (WGS) entry which is preliminary data.</text>
</comment>
<dbReference type="GO" id="GO:0005524">
    <property type="term" value="F:ATP binding"/>
    <property type="evidence" value="ECO:0007669"/>
    <property type="project" value="InterPro"/>
</dbReference>
<dbReference type="GO" id="GO:0016887">
    <property type="term" value="F:ATP hydrolysis activity"/>
    <property type="evidence" value="ECO:0007669"/>
    <property type="project" value="InterPro"/>
</dbReference>
<dbReference type="SMART" id="SM00382">
    <property type="entry name" value="AAA"/>
    <property type="match status" value="1"/>
</dbReference>
<keyword evidence="5" id="KW-0408">Iron</keyword>
<evidence type="ECO:0000256" key="2">
    <source>
        <dbReference type="ARBA" id="ARBA00022448"/>
    </source>
</evidence>
<dbReference type="Gene3D" id="3.40.50.300">
    <property type="entry name" value="P-loop containing nucleotide triphosphate hydrolases"/>
    <property type="match status" value="2"/>
</dbReference>
<evidence type="ECO:0000256" key="3">
    <source>
        <dbReference type="ARBA" id="ARBA00022475"/>
    </source>
</evidence>
<dbReference type="GO" id="GO:0005886">
    <property type="term" value="C:plasma membrane"/>
    <property type="evidence" value="ECO:0007669"/>
    <property type="project" value="UniProtKB-SubCell"/>
</dbReference>
<dbReference type="AlphaFoldDB" id="A0A848KVC4"/>
<organism evidence="9 10">
    <name type="scientific">Gordonia asplenii</name>
    <dbReference type="NCBI Taxonomy" id="2725283"/>
    <lineage>
        <taxon>Bacteria</taxon>
        <taxon>Bacillati</taxon>
        <taxon>Actinomycetota</taxon>
        <taxon>Actinomycetes</taxon>
        <taxon>Mycobacteriales</taxon>
        <taxon>Gordoniaceae</taxon>
        <taxon>Gordonia</taxon>
    </lineage>
</organism>
<evidence type="ECO:0000256" key="4">
    <source>
        <dbReference type="ARBA" id="ARBA00022496"/>
    </source>
</evidence>
<keyword evidence="3" id="KW-1003">Cell membrane</keyword>
<name>A0A848KVC4_9ACTN</name>
<comment type="subcellular location">
    <subcellularLocation>
        <location evidence="1">Cell membrane</location>
        <topology evidence="1">Peripheral membrane protein</topology>
    </subcellularLocation>
</comment>
<dbReference type="InterPro" id="IPR003593">
    <property type="entry name" value="AAA+_ATPase"/>
</dbReference>
<sequence>MHDAARYVTGMRISRDAPHDRYPFDLPAVAHVAASGLRLAAGVTFIIGENGSGKSTLVEALAVAAGLNAEGGSQHYRFATRATESELSDYIDLSWGPTKPRSRFFLRAESFYNVATETEALGDLTIYDDVSPHERSHGESFIDLIAHRFFPRGLYLMDEPEAALSPRGCMTVLAMIAELTDDGCQFIIATHSPILLALPGATIYEIADDGEIESVSYDAAAPVRITRDFLAEPNRFLRHLL</sequence>
<proteinExistence type="predicted"/>
<evidence type="ECO:0000259" key="8">
    <source>
        <dbReference type="SMART" id="SM00382"/>
    </source>
</evidence>
<evidence type="ECO:0000256" key="1">
    <source>
        <dbReference type="ARBA" id="ARBA00004202"/>
    </source>
</evidence>
<dbReference type="PANTHER" id="PTHR42771:SF2">
    <property type="entry name" value="IRON(3+)-HYDROXAMATE IMPORT ATP-BINDING PROTEIN FHUC"/>
    <property type="match status" value="1"/>
</dbReference>
<dbReference type="GO" id="GO:0006826">
    <property type="term" value="P:iron ion transport"/>
    <property type="evidence" value="ECO:0007669"/>
    <property type="project" value="UniProtKB-KW"/>
</dbReference>
<protein>
    <submittedName>
        <fullName evidence="9">AAA family ATPase</fullName>
    </submittedName>
</protein>
<dbReference type="EMBL" id="JABBNB010000017">
    <property type="protein sequence ID" value="NMO02824.1"/>
    <property type="molecule type" value="Genomic_DNA"/>
</dbReference>